<keyword evidence="3 6" id="KW-0547">Nucleotide-binding</keyword>
<evidence type="ECO:0000313" key="10">
    <source>
        <dbReference type="Proteomes" id="UP000070700"/>
    </source>
</evidence>
<dbReference type="CDD" id="cd24000">
    <property type="entry name" value="ASKHA_NBD_HK"/>
    <property type="match status" value="1"/>
</dbReference>
<dbReference type="RefSeq" id="XP_018070581.1">
    <property type="nucleotide sequence ID" value="XM_018222587.1"/>
</dbReference>
<keyword evidence="2 6" id="KW-0808">Transferase</keyword>
<proteinExistence type="inferred from homology"/>
<dbReference type="GO" id="GO:0005829">
    <property type="term" value="C:cytosol"/>
    <property type="evidence" value="ECO:0007669"/>
    <property type="project" value="TreeGrafter"/>
</dbReference>
<protein>
    <recommendedName>
        <fullName evidence="6">Phosphotransferase</fullName>
        <ecNumber evidence="6">2.7.1.-</ecNumber>
    </recommendedName>
</protein>
<dbReference type="GO" id="GO:0008865">
    <property type="term" value="F:fructokinase activity"/>
    <property type="evidence" value="ECO:0007669"/>
    <property type="project" value="TreeGrafter"/>
</dbReference>
<dbReference type="GO" id="GO:0005524">
    <property type="term" value="F:ATP binding"/>
    <property type="evidence" value="ECO:0007669"/>
    <property type="project" value="UniProtKB-UniRule"/>
</dbReference>
<dbReference type="InterPro" id="IPR001312">
    <property type="entry name" value="Hexokinase"/>
</dbReference>
<dbReference type="AlphaFoldDB" id="A0A194X7T0"/>
<evidence type="ECO:0000256" key="3">
    <source>
        <dbReference type="ARBA" id="ARBA00022741"/>
    </source>
</evidence>
<comment type="similarity">
    <text evidence="1 6">Belongs to the hexokinase family.</text>
</comment>
<dbReference type="PANTHER" id="PTHR19443:SF29">
    <property type="entry name" value="PHOSPHOTRANSFERASE"/>
    <property type="match status" value="1"/>
</dbReference>
<evidence type="ECO:0000256" key="5">
    <source>
        <dbReference type="ARBA" id="ARBA00022840"/>
    </source>
</evidence>
<dbReference type="OrthoDB" id="419537at2759"/>
<dbReference type="InParanoid" id="A0A194X7T0"/>
<feature type="domain" description="Hexokinase N-terminal" evidence="7">
    <location>
        <begin position="8"/>
        <end position="227"/>
    </location>
</feature>
<dbReference type="GO" id="GO:0019158">
    <property type="term" value="F:mannokinase activity"/>
    <property type="evidence" value="ECO:0007669"/>
    <property type="project" value="TreeGrafter"/>
</dbReference>
<dbReference type="GO" id="GO:0005739">
    <property type="term" value="C:mitochondrion"/>
    <property type="evidence" value="ECO:0007669"/>
    <property type="project" value="TreeGrafter"/>
</dbReference>
<accession>A0A194X7T0</accession>
<dbReference type="GO" id="GO:0006096">
    <property type="term" value="P:glycolytic process"/>
    <property type="evidence" value="ECO:0007669"/>
    <property type="project" value="UniProtKB-UniPathway"/>
</dbReference>
<evidence type="ECO:0000259" key="7">
    <source>
        <dbReference type="Pfam" id="PF00349"/>
    </source>
</evidence>
<dbReference type="Proteomes" id="UP000070700">
    <property type="component" value="Unassembled WGS sequence"/>
</dbReference>
<evidence type="ECO:0000256" key="2">
    <source>
        <dbReference type="ARBA" id="ARBA00022679"/>
    </source>
</evidence>
<dbReference type="Pfam" id="PF03727">
    <property type="entry name" value="Hexokinase_2"/>
    <property type="match status" value="1"/>
</dbReference>
<dbReference type="Pfam" id="PF00349">
    <property type="entry name" value="Hexokinase_1"/>
    <property type="match status" value="1"/>
</dbReference>
<organism evidence="9 10">
    <name type="scientific">Mollisia scopiformis</name>
    <name type="common">Conifer needle endophyte fungus</name>
    <name type="synonym">Phialocephala scopiformis</name>
    <dbReference type="NCBI Taxonomy" id="149040"/>
    <lineage>
        <taxon>Eukaryota</taxon>
        <taxon>Fungi</taxon>
        <taxon>Dikarya</taxon>
        <taxon>Ascomycota</taxon>
        <taxon>Pezizomycotina</taxon>
        <taxon>Leotiomycetes</taxon>
        <taxon>Helotiales</taxon>
        <taxon>Mollisiaceae</taxon>
        <taxon>Mollisia</taxon>
    </lineage>
</organism>
<dbReference type="GO" id="GO:0005536">
    <property type="term" value="F:D-glucose binding"/>
    <property type="evidence" value="ECO:0007669"/>
    <property type="project" value="InterPro"/>
</dbReference>
<dbReference type="PANTHER" id="PTHR19443">
    <property type="entry name" value="HEXOKINASE"/>
    <property type="match status" value="1"/>
</dbReference>
<dbReference type="Gene3D" id="3.40.367.20">
    <property type="match status" value="1"/>
</dbReference>
<dbReference type="InterPro" id="IPR022672">
    <property type="entry name" value="Hexokinase_N"/>
</dbReference>
<dbReference type="PRINTS" id="PR00475">
    <property type="entry name" value="HEXOKINASE"/>
</dbReference>
<keyword evidence="5 6" id="KW-0067">ATP-binding</keyword>
<evidence type="ECO:0000256" key="1">
    <source>
        <dbReference type="ARBA" id="ARBA00009225"/>
    </source>
</evidence>
<dbReference type="InterPro" id="IPR043129">
    <property type="entry name" value="ATPase_NBD"/>
</dbReference>
<evidence type="ECO:0000256" key="6">
    <source>
        <dbReference type="RuleBase" id="RU362007"/>
    </source>
</evidence>
<dbReference type="STRING" id="149040.A0A194X7T0"/>
<dbReference type="KEGG" id="psco:LY89DRAFT_782519"/>
<gene>
    <name evidence="9" type="ORF">LY89DRAFT_782519</name>
</gene>
<dbReference type="EMBL" id="KQ947416">
    <property type="protein sequence ID" value="KUJ16226.1"/>
    <property type="molecule type" value="Genomic_DNA"/>
</dbReference>
<dbReference type="GO" id="GO:0001678">
    <property type="term" value="P:intracellular glucose homeostasis"/>
    <property type="evidence" value="ECO:0007669"/>
    <property type="project" value="InterPro"/>
</dbReference>
<keyword evidence="4 6" id="KW-0418">Kinase</keyword>
<dbReference type="GO" id="GO:0004340">
    <property type="term" value="F:glucokinase activity"/>
    <property type="evidence" value="ECO:0007669"/>
    <property type="project" value="TreeGrafter"/>
</dbReference>
<sequence length="529" mass="57530">MAATRESLDEFLRPLQVDIPTIHNLANKLCATYTALAAKSQDQFLPTPISDSVLRSSGEAKGRYLAIDIGGTNLRVGFIKLLGNESAETKNGFLVSELEVEEGSRVTRCLEKSWPIGEQLKNNNAEEFFNWIGKCIAEVVKSGCKEWPEEMRGTIPLGVTFSFPMIQHTLSDATIMDMGKGFVIPKGFDLGTNLCQSYDRARSPELPQVKMTAIANDTVSTLVSFTYQHGTNPRQRPAMGLICGTGCNATIPMSLNKLKASKRPSKVKVLDGSDDSDQELKIAVNTEWTIKGAAGPLHDLNLVTSWDKILSDENIPPGFQPFEFMTAGRYLGELGRIIILDYFTAHLRIPDSHLPSSLTQRYGLTTTFLGNLGPHLAVTEPSMIKQLQTELPSPDTSWQWSEELATIVYTIAKAIETRAAGLVAAAIIGLLGSADEIHLSLLENAVNGNGPPIIQHPDVDELLIGYTGGCIVHFQDYLEDCQNFLDGIMTAEFGDGEEVPRVALRPCHNGGIIGAGILAGTVQSVARDT</sequence>
<evidence type="ECO:0000259" key="8">
    <source>
        <dbReference type="Pfam" id="PF03727"/>
    </source>
</evidence>
<dbReference type="GO" id="GO:0006006">
    <property type="term" value="P:glucose metabolic process"/>
    <property type="evidence" value="ECO:0007669"/>
    <property type="project" value="TreeGrafter"/>
</dbReference>
<dbReference type="Gene3D" id="3.30.420.40">
    <property type="match status" value="1"/>
</dbReference>
<dbReference type="GO" id="GO:0006013">
    <property type="term" value="P:mannose metabolic process"/>
    <property type="evidence" value="ECO:0007669"/>
    <property type="project" value="TreeGrafter"/>
</dbReference>
<evidence type="ECO:0000313" key="9">
    <source>
        <dbReference type="EMBL" id="KUJ16226.1"/>
    </source>
</evidence>
<dbReference type="SUPFAM" id="SSF53067">
    <property type="entry name" value="Actin-like ATPase domain"/>
    <property type="match status" value="2"/>
</dbReference>
<dbReference type="InterPro" id="IPR022673">
    <property type="entry name" value="Hexokinase_C"/>
</dbReference>
<feature type="domain" description="Hexokinase C-terminal" evidence="8">
    <location>
        <begin position="239"/>
        <end position="519"/>
    </location>
</feature>
<dbReference type="GeneID" id="28832313"/>
<keyword evidence="10" id="KW-1185">Reference proteome</keyword>
<dbReference type="UniPathway" id="UPA00109">
    <property type="reaction ID" value="UER00180"/>
</dbReference>
<dbReference type="PROSITE" id="PS51748">
    <property type="entry name" value="HEXOKINASE_2"/>
    <property type="match status" value="1"/>
</dbReference>
<evidence type="ECO:0000256" key="4">
    <source>
        <dbReference type="ARBA" id="ARBA00022777"/>
    </source>
</evidence>
<dbReference type="EC" id="2.7.1.-" evidence="6"/>
<reference evidence="9 10" key="1">
    <citation type="submission" date="2015-10" db="EMBL/GenBank/DDBJ databases">
        <title>Full genome of DAOMC 229536 Phialocephala scopiformis, a fungal endophyte of spruce producing the potent anti-insectan compound rugulosin.</title>
        <authorList>
            <consortium name="DOE Joint Genome Institute"/>
            <person name="Walker A.K."/>
            <person name="Frasz S.L."/>
            <person name="Seifert K.A."/>
            <person name="Miller J.D."/>
            <person name="Mondo S.J."/>
            <person name="Labutti K."/>
            <person name="Lipzen A."/>
            <person name="Dockter R."/>
            <person name="Kennedy M."/>
            <person name="Grigoriev I.V."/>
            <person name="Spatafora J.W."/>
        </authorList>
    </citation>
    <scope>NUCLEOTIDE SEQUENCE [LARGE SCALE GENOMIC DNA]</scope>
    <source>
        <strain evidence="9 10">CBS 120377</strain>
    </source>
</reference>
<name>A0A194X7T0_MOLSC</name>
<keyword evidence="6" id="KW-0324">Glycolysis</keyword>